<dbReference type="RefSeq" id="WP_407029759.1">
    <property type="nucleotide sequence ID" value="NZ_JAQGEF010000001.1"/>
</dbReference>
<evidence type="ECO:0000313" key="5">
    <source>
        <dbReference type="Proteomes" id="UP001210231"/>
    </source>
</evidence>
<dbReference type="PROSITE" id="PS50930">
    <property type="entry name" value="HTH_LYTTR"/>
    <property type="match status" value="1"/>
</dbReference>
<keyword evidence="4" id="KW-0238">DNA-binding</keyword>
<dbReference type="PANTHER" id="PTHR37299">
    <property type="entry name" value="TRANSCRIPTIONAL REGULATOR-RELATED"/>
    <property type="match status" value="1"/>
</dbReference>
<dbReference type="SMART" id="SM00850">
    <property type="entry name" value="LytTR"/>
    <property type="match status" value="1"/>
</dbReference>
<dbReference type="EMBL" id="JAQGEF010000001">
    <property type="protein sequence ID" value="MDA3613428.1"/>
    <property type="molecule type" value="Genomic_DNA"/>
</dbReference>
<dbReference type="PANTHER" id="PTHR37299:SF1">
    <property type="entry name" value="STAGE 0 SPORULATION PROTEIN A HOMOLOG"/>
    <property type="match status" value="1"/>
</dbReference>
<evidence type="ECO:0000313" key="4">
    <source>
        <dbReference type="EMBL" id="MDA3613428.1"/>
    </source>
</evidence>
<dbReference type="Pfam" id="PF00072">
    <property type="entry name" value="Response_reg"/>
    <property type="match status" value="1"/>
</dbReference>
<dbReference type="Pfam" id="PF04397">
    <property type="entry name" value="LytTR"/>
    <property type="match status" value="1"/>
</dbReference>
<dbReference type="Gene3D" id="3.40.50.2300">
    <property type="match status" value="1"/>
</dbReference>
<dbReference type="PROSITE" id="PS50110">
    <property type="entry name" value="RESPONSE_REGULATORY"/>
    <property type="match status" value="1"/>
</dbReference>
<feature type="domain" description="HTH LytTR-type" evidence="3">
    <location>
        <begin position="137"/>
        <end position="200"/>
    </location>
</feature>
<organism evidence="4 5">
    <name type="scientific">Polluticaenibacter yanchengensis</name>
    <dbReference type="NCBI Taxonomy" id="3014562"/>
    <lineage>
        <taxon>Bacteria</taxon>
        <taxon>Pseudomonadati</taxon>
        <taxon>Bacteroidota</taxon>
        <taxon>Chitinophagia</taxon>
        <taxon>Chitinophagales</taxon>
        <taxon>Chitinophagaceae</taxon>
        <taxon>Polluticaenibacter</taxon>
    </lineage>
</organism>
<dbReference type="InterPro" id="IPR001789">
    <property type="entry name" value="Sig_transdc_resp-reg_receiver"/>
</dbReference>
<gene>
    <name evidence="4" type="ORF">O3P16_01300</name>
</gene>
<keyword evidence="1" id="KW-0597">Phosphoprotein</keyword>
<feature type="modified residue" description="4-aspartylphosphate" evidence="1">
    <location>
        <position position="56"/>
    </location>
</feature>
<evidence type="ECO:0000259" key="2">
    <source>
        <dbReference type="PROSITE" id="PS50110"/>
    </source>
</evidence>
<reference evidence="4 5" key="1">
    <citation type="submission" date="2022-12" db="EMBL/GenBank/DDBJ databases">
        <title>Chitinophagaceae gen. sp. nov., a new member of the family Chitinophagaceae, isolated from soil in a chemical factory.</title>
        <authorList>
            <person name="Ke Z."/>
        </authorList>
    </citation>
    <scope>NUCLEOTIDE SEQUENCE [LARGE SCALE GENOMIC DNA]</scope>
    <source>
        <strain evidence="4 5">LY-5</strain>
    </source>
</reference>
<keyword evidence="5" id="KW-1185">Reference proteome</keyword>
<evidence type="ECO:0000259" key="3">
    <source>
        <dbReference type="PROSITE" id="PS50930"/>
    </source>
</evidence>
<sequence length="232" mass="26497">MGKLRSVIVDDNELDRLTLAGLLKGYSNFEVLRVFTNPIEALGFLMENTIDVLFLDVDMPGMSGLELRRKINHIPACIFITDHPEFALDSFELDTLDYLLKPISPERFTHTVLRIEEYIDIQQKAVLYEQSKDDSTIEIKNGRQTVIVNINEILYIKAVQNYSVIVTTGHSHYIRATLSNLLKENKLSSFKRVHKSYAINENQVISKTPNNVTINNGELIPIGRTYKSLLEL</sequence>
<dbReference type="InterPro" id="IPR011006">
    <property type="entry name" value="CheY-like_superfamily"/>
</dbReference>
<dbReference type="SUPFAM" id="SSF52172">
    <property type="entry name" value="CheY-like"/>
    <property type="match status" value="1"/>
</dbReference>
<feature type="domain" description="Response regulatory" evidence="2">
    <location>
        <begin position="5"/>
        <end position="116"/>
    </location>
</feature>
<accession>A0ABT4UF25</accession>
<proteinExistence type="predicted"/>
<dbReference type="GO" id="GO:0003677">
    <property type="term" value="F:DNA binding"/>
    <property type="evidence" value="ECO:0007669"/>
    <property type="project" value="UniProtKB-KW"/>
</dbReference>
<name>A0ABT4UF25_9BACT</name>
<dbReference type="InterPro" id="IPR046947">
    <property type="entry name" value="LytR-like"/>
</dbReference>
<evidence type="ECO:0000256" key="1">
    <source>
        <dbReference type="PROSITE-ProRule" id="PRU00169"/>
    </source>
</evidence>
<dbReference type="InterPro" id="IPR007492">
    <property type="entry name" value="LytTR_DNA-bd_dom"/>
</dbReference>
<dbReference type="Gene3D" id="2.40.50.1020">
    <property type="entry name" value="LytTr DNA-binding domain"/>
    <property type="match status" value="1"/>
</dbReference>
<dbReference type="SMART" id="SM00448">
    <property type="entry name" value="REC"/>
    <property type="match status" value="1"/>
</dbReference>
<protein>
    <submittedName>
        <fullName evidence="4">LytTR family DNA-binding domain-containing protein</fullName>
    </submittedName>
</protein>
<dbReference type="Proteomes" id="UP001210231">
    <property type="component" value="Unassembled WGS sequence"/>
</dbReference>
<comment type="caution">
    <text evidence="4">The sequence shown here is derived from an EMBL/GenBank/DDBJ whole genome shotgun (WGS) entry which is preliminary data.</text>
</comment>